<evidence type="ECO:0000313" key="4">
    <source>
        <dbReference type="Proteomes" id="UP001476798"/>
    </source>
</evidence>
<keyword evidence="1" id="KW-0479">Metal-binding</keyword>
<reference evidence="3 4" key="1">
    <citation type="submission" date="2021-06" db="EMBL/GenBank/DDBJ databases">
        <authorList>
            <person name="Palmer J.M."/>
        </authorList>
    </citation>
    <scope>NUCLEOTIDE SEQUENCE [LARGE SCALE GENOMIC DNA]</scope>
    <source>
        <strain evidence="3 4">GA_2019</strain>
        <tissue evidence="3">Muscle</tissue>
    </source>
</reference>
<dbReference type="InterPro" id="IPR039149">
    <property type="entry name" value="ZNF800"/>
</dbReference>
<dbReference type="InterPro" id="IPR013087">
    <property type="entry name" value="Znf_C2H2_type"/>
</dbReference>
<organism evidence="3 4">
    <name type="scientific">Goodea atripinnis</name>
    <dbReference type="NCBI Taxonomy" id="208336"/>
    <lineage>
        <taxon>Eukaryota</taxon>
        <taxon>Metazoa</taxon>
        <taxon>Chordata</taxon>
        <taxon>Craniata</taxon>
        <taxon>Vertebrata</taxon>
        <taxon>Euteleostomi</taxon>
        <taxon>Actinopterygii</taxon>
        <taxon>Neopterygii</taxon>
        <taxon>Teleostei</taxon>
        <taxon>Neoteleostei</taxon>
        <taxon>Acanthomorphata</taxon>
        <taxon>Ovalentaria</taxon>
        <taxon>Atherinomorphae</taxon>
        <taxon>Cyprinodontiformes</taxon>
        <taxon>Goodeidae</taxon>
        <taxon>Goodea</taxon>
    </lineage>
</organism>
<dbReference type="PROSITE" id="PS00028">
    <property type="entry name" value="ZINC_FINGER_C2H2_1"/>
    <property type="match status" value="1"/>
</dbReference>
<sequence length="105" mass="12382">MKDLLDAIYPRGDRPDYVVRLEPIQTTNKAVFQYLTTEEELARYSSHTTRQVEDVTISCCLCGQDFNSRRSIRRHCRKMHQTKLEELRKFTETRTVPTSLLSMVK</sequence>
<dbReference type="PANTHER" id="PTHR21020:SF0">
    <property type="entry name" value="ZINC FINGER PROTEIN 800"/>
    <property type="match status" value="1"/>
</dbReference>
<comment type="caution">
    <text evidence="3">The sequence shown here is derived from an EMBL/GenBank/DDBJ whole genome shotgun (WGS) entry which is preliminary data.</text>
</comment>
<keyword evidence="1" id="KW-0862">Zinc</keyword>
<keyword evidence="4" id="KW-1185">Reference proteome</keyword>
<feature type="non-terminal residue" evidence="3">
    <location>
        <position position="105"/>
    </location>
</feature>
<dbReference type="PROSITE" id="PS50157">
    <property type="entry name" value="ZINC_FINGER_C2H2_2"/>
    <property type="match status" value="1"/>
</dbReference>
<gene>
    <name evidence="3" type="ORF">GOODEAATRI_033805</name>
</gene>
<proteinExistence type="predicted"/>
<dbReference type="PANTHER" id="PTHR21020">
    <property type="entry name" value="ZINC FINGER PROTEIN 800"/>
    <property type="match status" value="1"/>
</dbReference>
<feature type="domain" description="C2H2-type" evidence="2">
    <location>
        <begin position="57"/>
        <end position="85"/>
    </location>
</feature>
<protein>
    <recommendedName>
        <fullName evidence="2">C2H2-type domain-containing protein</fullName>
    </recommendedName>
</protein>
<accession>A0ABV0N6E0</accession>
<evidence type="ECO:0000256" key="1">
    <source>
        <dbReference type="PROSITE-ProRule" id="PRU00042"/>
    </source>
</evidence>
<keyword evidence="1" id="KW-0863">Zinc-finger</keyword>
<name>A0ABV0N6E0_9TELE</name>
<evidence type="ECO:0000313" key="3">
    <source>
        <dbReference type="EMBL" id="MEQ2166957.1"/>
    </source>
</evidence>
<dbReference type="Proteomes" id="UP001476798">
    <property type="component" value="Unassembled WGS sequence"/>
</dbReference>
<dbReference type="EMBL" id="JAHRIO010027461">
    <property type="protein sequence ID" value="MEQ2166957.1"/>
    <property type="molecule type" value="Genomic_DNA"/>
</dbReference>
<evidence type="ECO:0000259" key="2">
    <source>
        <dbReference type="PROSITE" id="PS50157"/>
    </source>
</evidence>